<feature type="non-terminal residue" evidence="2">
    <location>
        <position position="1"/>
    </location>
</feature>
<evidence type="ECO:0000313" key="2">
    <source>
        <dbReference type="EMBL" id="VDI04283.1"/>
    </source>
</evidence>
<evidence type="ECO:0000313" key="3">
    <source>
        <dbReference type="Proteomes" id="UP000596742"/>
    </source>
</evidence>
<sequence length="568" mass="62747">MGNIATRFDRIIPTVLGGINKGVKMIKDLIEGKVNLNDLVLKFVNSLTQLPKRVANLRSITMNAMKKFGEYDPKDMPPFIKPVVNLVSRVQTFLNRLKSDILVFFNQLFETVTITVPENARIIFKSLGDIIEGFKVFIKDPLAAISRIGKGVLQVYASVMKLLETKHKTQEACDFLKDSQPYWLELTEIIEIVDLSVKVMTTAKIKSKAWIEENIGEAEDTVKQFTKGKLSLRDVRESIMEDVETTVDELMSALEGLTGFAEPFFNMYNNFFNLITSVKEAYNTLKEGYESAMSTLAGIFGPKAHRSFPNVTRLSGGGCGYDGFYPAGDKGGVDLEIDSGETVVAPFPGLIMLSDAENEVVIQTSGGFLKDIEIILKNVKPNGDILNPNDDLYIDKLVAAGEPIGTATRSSCDNHITVIFHKNGGSIDPTGFLQKEAFNYNHGFKNGFTIAEGSIIGAIGKNFEDTSEELENDEPETEDMPDLAEDPPGADLDTIKRDGMFGQMNLGNMGSINLNFQDPFSVLLKKADSFLQKFSLKKLKMGSIIDFLGKLKMDESKKKLAAVLTTVK</sequence>
<dbReference type="Proteomes" id="UP000596742">
    <property type="component" value="Unassembled WGS sequence"/>
</dbReference>
<name>A0A8B6CGD4_MYTGA</name>
<evidence type="ECO:0000256" key="1">
    <source>
        <dbReference type="SAM" id="MobiDB-lite"/>
    </source>
</evidence>
<keyword evidence="3" id="KW-1185">Reference proteome</keyword>
<protein>
    <submittedName>
        <fullName evidence="2">Uncharacterized protein</fullName>
    </submittedName>
</protein>
<reference evidence="2" key="1">
    <citation type="submission" date="2018-11" db="EMBL/GenBank/DDBJ databases">
        <authorList>
            <person name="Alioto T."/>
            <person name="Alioto T."/>
        </authorList>
    </citation>
    <scope>NUCLEOTIDE SEQUENCE</scope>
</reference>
<comment type="caution">
    <text evidence="2">The sequence shown here is derived from an EMBL/GenBank/DDBJ whole genome shotgun (WGS) entry which is preliminary data.</text>
</comment>
<proteinExistence type="predicted"/>
<feature type="compositionally biased region" description="Acidic residues" evidence="1">
    <location>
        <begin position="467"/>
        <end position="485"/>
    </location>
</feature>
<dbReference type="AlphaFoldDB" id="A0A8B6CGD4"/>
<feature type="region of interest" description="Disordered" evidence="1">
    <location>
        <begin position="467"/>
        <end position="489"/>
    </location>
</feature>
<dbReference type="OrthoDB" id="6139456at2759"/>
<accession>A0A8B6CGD4</accession>
<organism evidence="2 3">
    <name type="scientific">Mytilus galloprovincialis</name>
    <name type="common">Mediterranean mussel</name>
    <dbReference type="NCBI Taxonomy" id="29158"/>
    <lineage>
        <taxon>Eukaryota</taxon>
        <taxon>Metazoa</taxon>
        <taxon>Spiralia</taxon>
        <taxon>Lophotrochozoa</taxon>
        <taxon>Mollusca</taxon>
        <taxon>Bivalvia</taxon>
        <taxon>Autobranchia</taxon>
        <taxon>Pteriomorphia</taxon>
        <taxon>Mytilida</taxon>
        <taxon>Mytiloidea</taxon>
        <taxon>Mytilidae</taxon>
        <taxon>Mytilinae</taxon>
        <taxon>Mytilus</taxon>
    </lineage>
</organism>
<dbReference type="EMBL" id="UYJE01001690">
    <property type="protein sequence ID" value="VDI04283.1"/>
    <property type="molecule type" value="Genomic_DNA"/>
</dbReference>
<gene>
    <name evidence="2" type="ORF">MGAL_10B013316</name>
</gene>